<dbReference type="Gene3D" id="1.10.10.10">
    <property type="entry name" value="Winged helix-like DNA-binding domain superfamily/Winged helix DNA-binding domain"/>
    <property type="match status" value="1"/>
</dbReference>
<dbReference type="SUPFAM" id="SSF46894">
    <property type="entry name" value="C-terminal effector domain of the bipartite response regulators"/>
    <property type="match status" value="1"/>
</dbReference>
<accession>A0ABR8KQ60</accession>
<dbReference type="Pfam" id="PF00196">
    <property type="entry name" value="GerE"/>
    <property type="match status" value="1"/>
</dbReference>
<dbReference type="EMBL" id="JACXLC010000001">
    <property type="protein sequence ID" value="MBD2841522.1"/>
    <property type="molecule type" value="Genomic_DNA"/>
</dbReference>
<dbReference type="InterPro" id="IPR000792">
    <property type="entry name" value="Tscrpt_reg_LuxR_C"/>
</dbReference>
<sequence length="332" mass="36848">MAEAMDSTQAALMVLKDGKLAGGSMPLMEPEKLRSYWEINKYAVEYDPPRPPPVNNLGQVVGADNDEFRPIFEQCIEYREWWIPNDLDMGALYANIARGSSRLAQIAVYRAVGNEFSREERQGFAELSAHFIRASRIETRVRMGAALEAGLSGPGHQGSVIVDRNYRILSHDSDALGGFARLGAVRSATYGPSTIGPVGQLRNLIDDAQDPNRKAGSCWLRARTGERVWIDIMPIREGSNRRTNWLNTDRPAALLQFSIPQKTIPLRVRGLAKEFGLTPAEEAVAVEIVKGDGRAATAQRLEISESTVRSHLSVIFEKIGIHRQSELIRLLN</sequence>
<evidence type="ECO:0000259" key="1">
    <source>
        <dbReference type="SMART" id="SM00421"/>
    </source>
</evidence>
<evidence type="ECO:0000313" key="3">
    <source>
        <dbReference type="Proteomes" id="UP000635384"/>
    </source>
</evidence>
<protein>
    <recommendedName>
        <fullName evidence="1">HTH luxR-type domain-containing protein</fullName>
    </recommendedName>
</protein>
<name>A0ABR8KQ60_9SPHN</name>
<proteinExistence type="predicted"/>
<evidence type="ECO:0000313" key="2">
    <source>
        <dbReference type="EMBL" id="MBD2841522.1"/>
    </source>
</evidence>
<keyword evidence="3" id="KW-1185">Reference proteome</keyword>
<dbReference type="Proteomes" id="UP000635384">
    <property type="component" value="Unassembled WGS sequence"/>
</dbReference>
<dbReference type="InterPro" id="IPR016032">
    <property type="entry name" value="Sig_transdc_resp-reg_C-effctor"/>
</dbReference>
<reference evidence="2 3" key="1">
    <citation type="submission" date="2020-09" db="EMBL/GenBank/DDBJ databases">
        <authorList>
            <person name="Yoon J.-W."/>
        </authorList>
    </citation>
    <scope>NUCLEOTIDE SEQUENCE [LARGE SCALE GENOMIC DNA]</scope>
    <source>
        <strain evidence="2 3">KMU-140</strain>
    </source>
</reference>
<feature type="domain" description="HTH luxR-type" evidence="1">
    <location>
        <begin position="274"/>
        <end position="331"/>
    </location>
</feature>
<dbReference type="InterPro" id="IPR036388">
    <property type="entry name" value="WH-like_DNA-bd_sf"/>
</dbReference>
<comment type="caution">
    <text evidence="2">The sequence shown here is derived from an EMBL/GenBank/DDBJ whole genome shotgun (WGS) entry which is preliminary data.</text>
</comment>
<organism evidence="2 3">
    <name type="scientific">Erythrobacter rubeus</name>
    <dbReference type="NCBI Taxonomy" id="2760803"/>
    <lineage>
        <taxon>Bacteria</taxon>
        <taxon>Pseudomonadati</taxon>
        <taxon>Pseudomonadota</taxon>
        <taxon>Alphaproteobacteria</taxon>
        <taxon>Sphingomonadales</taxon>
        <taxon>Erythrobacteraceae</taxon>
        <taxon>Erythrobacter/Porphyrobacter group</taxon>
        <taxon>Erythrobacter</taxon>
    </lineage>
</organism>
<dbReference type="SMART" id="SM00421">
    <property type="entry name" value="HTH_LUXR"/>
    <property type="match status" value="1"/>
</dbReference>
<dbReference type="RefSeq" id="WP_190787060.1">
    <property type="nucleotide sequence ID" value="NZ_JACXLC010000001.1"/>
</dbReference>
<gene>
    <name evidence="2" type="ORF">IB285_04525</name>
</gene>